<reference evidence="2 3" key="1">
    <citation type="journal article" date="2013" name="Front. Microbiol.">
        <title>Comparative genomic analyses of the cyanobacterium, Lyngbya aestuarii BL J, a powerful hydrogen producer.</title>
        <authorList>
            <person name="Kothari A."/>
            <person name="Vaughn M."/>
            <person name="Garcia-Pichel F."/>
        </authorList>
    </citation>
    <scope>NUCLEOTIDE SEQUENCE [LARGE SCALE GENOMIC DNA]</scope>
    <source>
        <strain evidence="2 3">BL J</strain>
    </source>
</reference>
<name>U7QC17_9CYAN</name>
<comment type="caution">
    <text evidence="2">The sequence shown here is derived from an EMBL/GenBank/DDBJ whole genome shotgun (WGS) entry which is preliminary data.</text>
</comment>
<dbReference type="Proteomes" id="UP000017127">
    <property type="component" value="Unassembled WGS sequence"/>
</dbReference>
<feature type="domain" description="Plastid lipid-associated protein/fibrillin conserved" evidence="1">
    <location>
        <begin position="3"/>
        <end position="192"/>
    </location>
</feature>
<gene>
    <name evidence="2" type="ORF">M595_5302</name>
</gene>
<keyword evidence="3" id="KW-1185">Reference proteome</keyword>
<dbReference type="InterPro" id="IPR006843">
    <property type="entry name" value="PAP/fibrillin_dom"/>
</dbReference>
<dbReference type="PANTHER" id="PTHR31906">
    <property type="entry name" value="PLASTID-LIPID-ASSOCIATED PROTEIN 4, CHLOROPLASTIC-RELATED"/>
    <property type="match status" value="1"/>
</dbReference>
<accession>U7QC17</accession>
<dbReference type="InterPro" id="IPR039633">
    <property type="entry name" value="PAP"/>
</dbReference>
<sequence length="195" mass="22088">MINKAKLLELISSKNRGLLASDLDRQAILAAIAQLEDYNPNPQPLEVAELLDGNWKLLYTSSEELLGIDRFPFYNLSNVYQCIRVNTGKIYNIAELVGIPYSEGLVSVVAKFESVSTRRVEVKFNRFVVGLQRFLGYQSPNQFINAIETDKKFLGIDFTINPETQQGWLDFTYLDENMRIGRGNEGSVFVLSKVP</sequence>
<dbReference type="AlphaFoldDB" id="U7QC17"/>
<dbReference type="Pfam" id="PF04755">
    <property type="entry name" value="PAP_fibrillin"/>
    <property type="match status" value="1"/>
</dbReference>
<dbReference type="RefSeq" id="WP_023069009.1">
    <property type="nucleotide sequence ID" value="NZ_AUZM01000082.1"/>
</dbReference>
<evidence type="ECO:0000259" key="1">
    <source>
        <dbReference type="Pfam" id="PF04755"/>
    </source>
</evidence>
<proteinExistence type="predicted"/>
<protein>
    <submittedName>
        <fullName evidence="2">PAP_fibrillin family protein</fullName>
    </submittedName>
</protein>
<organism evidence="2 3">
    <name type="scientific">Lyngbya aestuarii BL J</name>
    <dbReference type="NCBI Taxonomy" id="1348334"/>
    <lineage>
        <taxon>Bacteria</taxon>
        <taxon>Bacillati</taxon>
        <taxon>Cyanobacteriota</taxon>
        <taxon>Cyanophyceae</taxon>
        <taxon>Oscillatoriophycideae</taxon>
        <taxon>Oscillatoriales</taxon>
        <taxon>Microcoleaceae</taxon>
        <taxon>Lyngbya</taxon>
    </lineage>
</organism>
<dbReference type="OrthoDB" id="573488at2"/>
<evidence type="ECO:0000313" key="3">
    <source>
        <dbReference type="Proteomes" id="UP000017127"/>
    </source>
</evidence>
<evidence type="ECO:0000313" key="2">
    <source>
        <dbReference type="EMBL" id="ERT04752.1"/>
    </source>
</evidence>
<dbReference type="EMBL" id="AUZM01000082">
    <property type="protein sequence ID" value="ERT04752.1"/>
    <property type="molecule type" value="Genomic_DNA"/>
</dbReference>
<dbReference type="PATRIC" id="fig|1348334.3.peg.5100"/>